<gene>
    <name evidence="2" type="primary">LOC110347176</name>
</gene>
<evidence type="ECO:0000313" key="1">
    <source>
        <dbReference type="Proteomes" id="UP000694906"/>
    </source>
</evidence>
<dbReference type="AlphaFoldDB" id="A0AAX6SBR9"/>
<dbReference type="RefSeq" id="XP_021105923.1">
    <property type="nucleotide sequence ID" value="XM_021250264.1"/>
</dbReference>
<dbReference type="GeneID" id="110347176"/>
<protein>
    <submittedName>
        <fullName evidence="2">Uncharacterized protein LOC110347176 isoform X1</fullName>
    </submittedName>
</protein>
<keyword evidence="1" id="KW-1185">Reference proteome</keyword>
<accession>A0AAX6SBR9</accession>
<organism evidence="1 2">
    <name type="scientific">Heterocephalus glaber</name>
    <name type="common">Naked mole rat</name>
    <dbReference type="NCBI Taxonomy" id="10181"/>
    <lineage>
        <taxon>Eukaryota</taxon>
        <taxon>Metazoa</taxon>
        <taxon>Chordata</taxon>
        <taxon>Craniata</taxon>
        <taxon>Vertebrata</taxon>
        <taxon>Euteleostomi</taxon>
        <taxon>Mammalia</taxon>
        <taxon>Eutheria</taxon>
        <taxon>Euarchontoglires</taxon>
        <taxon>Glires</taxon>
        <taxon>Rodentia</taxon>
        <taxon>Hystricomorpha</taxon>
        <taxon>Bathyergidae</taxon>
        <taxon>Heterocephalus</taxon>
    </lineage>
</organism>
<evidence type="ECO:0000313" key="2">
    <source>
        <dbReference type="RefSeq" id="XP_021105923.1"/>
    </source>
</evidence>
<proteinExistence type="predicted"/>
<reference evidence="2" key="1">
    <citation type="submission" date="2025-08" db="UniProtKB">
        <authorList>
            <consortium name="RefSeq"/>
        </authorList>
    </citation>
    <scope>IDENTIFICATION</scope>
</reference>
<name>A0AAX6SBR9_HETGA</name>
<sequence length="184" mass="20148">MKTDTRWCFYEPAFLLDGSRQQHTSECLSQLTNTHRRGFPERLRKVTKTMGSRSDVSVFGTERCRPPHCADHGVGAGHRRLGPRGCGPSVTGFCTVELCWARGAGNVWFWSGAVSKMHQVSQQGHSLLLAAVGWPGRGRGHTCTHKQQRLWKDSTGSTSRWGTEGQCGSSQVSVTSGCCEGPRG</sequence>
<dbReference type="Proteomes" id="UP000694906">
    <property type="component" value="Unplaced"/>
</dbReference>